<evidence type="ECO:0000256" key="2">
    <source>
        <dbReference type="ARBA" id="ARBA00022980"/>
    </source>
</evidence>
<dbReference type="AlphaFoldDB" id="A0A2U9IEC8"/>
<dbReference type="Proteomes" id="UP000248044">
    <property type="component" value="Chromosome"/>
</dbReference>
<keyword evidence="4" id="KW-0694">RNA-binding</keyword>
<accession>A0A2U9IEC8</accession>
<keyword evidence="3 4" id="KW-0687">Ribonucleoprotein</keyword>
<comment type="function">
    <text evidence="4">One of two assembly initiator proteins, it binds directly to the 5'-end of the 23S rRNA, where it nucleates assembly of the 50S subunit.</text>
</comment>
<reference evidence="6 7" key="1">
    <citation type="submission" date="2018-05" db="EMBL/GenBank/DDBJ databases">
        <title>Complete Genome Sequences of Extremely Thermoacidophilic, Metal-Mobilizing Type-Strain Members of the Archaeal Family Sulfolobaceae: Acidianus brierleyi DSM-1651T, Acidianus sulfidivorans DSM-18786T, Metallosphaera hakonensis DSM-7519T, and Metallosphaera prunae DSM-10039T.</title>
        <authorList>
            <person name="Counts J.A."/>
            <person name="Kelly R.M."/>
        </authorList>
    </citation>
    <scope>NUCLEOTIDE SEQUENCE [LARGE SCALE GENOMIC DNA]</scope>
    <source>
        <strain evidence="6 7">DSM 1651</strain>
    </source>
</reference>
<dbReference type="Pfam" id="PF16906">
    <property type="entry name" value="Ribosomal_L26"/>
    <property type="match status" value="1"/>
</dbReference>
<dbReference type="GO" id="GO:0019843">
    <property type="term" value="F:rRNA binding"/>
    <property type="evidence" value="ECO:0007669"/>
    <property type="project" value="UniProtKB-UniRule"/>
</dbReference>
<dbReference type="CDD" id="cd06089">
    <property type="entry name" value="KOW_RPL26"/>
    <property type="match status" value="1"/>
</dbReference>
<dbReference type="NCBIfam" id="TIGR01080">
    <property type="entry name" value="rplX_A_E"/>
    <property type="match status" value="1"/>
</dbReference>
<dbReference type="InterPro" id="IPR005756">
    <property type="entry name" value="Ribosomal_uL24_euk/arc"/>
</dbReference>
<protein>
    <recommendedName>
        <fullName evidence="4">Large ribosomal subunit protein uL24</fullName>
    </recommendedName>
</protein>
<dbReference type="RefSeq" id="WP_110270272.1">
    <property type="nucleotide sequence ID" value="NZ_CP029289.2"/>
</dbReference>
<dbReference type="InterPro" id="IPR041988">
    <property type="entry name" value="Ribosomal_uL24_KOW"/>
</dbReference>
<proteinExistence type="inferred from homology"/>
<dbReference type="EMBL" id="CP029289">
    <property type="protein sequence ID" value="AWR94391.1"/>
    <property type="molecule type" value="Genomic_DNA"/>
</dbReference>
<sequence length="128" mass="14233">MVTSKPSKQRKILYNMAYHKRKVNLVAPVSDEVEKEYGISRISVKKGDTAKVARGEHAGFEGKVAAVDTKNGRVAIEGLTRKKADGTPIYVWIHASKVIVTKLDVADSKRKDLIERKRKTNESPKGES</sequence>
<comment type="subunit">
    <text evidence="4">Part of the 50S ribosomal subunit.</text>
</comment>
<evidence type="ECO:0000313" key="6">
    <source>
        <dbReference type="EMBL" id="AWR94391.1"/>
    </source>
</evidence>
<name>A0A2U9IEC8_9CREN</name>
<organism evidence="6 7">
    <name type="scientific">Acidianus brierleyi</name>
    <dbReference type="NCBI Taxonomy" id="41673"/>
    <lineage>
        <taxon>Archaea</taxon>
        <taxon>Thermoproteota</taxon>
        <taxon>Thermoprotei</taxon>
        <taxon>Sulfolobales</taxon>
        <taxon>Sulfolobaceae</taxon>
        <taxon>Acidianus</taxon>
    </lineage>
</organism>
<evidence type="ECO:0000256" key="1">
    <source>
        <dbReference type="ARBA" id="ARBA00010618"/>
    </source>
</evidence>
<dbReference type="SMART" id="SM00739">
    <property type="entry name" value="KOW"/>
    <property type="match status" value="1"/>
</dbReference>
<evidence type="ECO:0000259" key="5">
    <source>
        <dbReference type="SMART" id="SM00739"/>
    </source>
</evidence>
<dbReference type="GO" id="GO:0006412">
    <property type="term" value="P:translation"/>
    <property type="evidence" value="ECO:0007669"/>
    <property type="project" value="UniProtKB-UniRule"/>
</dbReference>
<dbReference type="Gene3D" id="2.30.30.30">
    <property type="match status" value="1"/>
</dbReference>
<dbReference type="OrthoDB" id="10899at2157"/>
<evidence type="ECO:0000256" key="3">
    <source>
        <dbReference type="ARBA" id="ARBA00023274"/>
    </source>
</evidence>
<evidence type="ECO:0000256" key="4">
    <source>
        <dbReference type="HAMAP-Rule" id="MF_01326"/>
    </source>
</evidence>
<keyword evidence="2 4" id="KW-0689">Ribosomal protein</keyword>
<dbReference type="PANTHER" id="PTHR11143">
    <property type="entry name" value="60S RIBOSOMAL PROTEIN L26 FAMILY MEMBER"/>
    <property type="match status" value="1"/>
</dbReference>
<dbReference type="GO" id="GO:0015934">
    <property type="term" value="C:large ribosomal subunit"/>
    <property type="evidence" value="ECO:0007669"/>
    <property type="project" value="UniProtKB-UniRule"/>
</dbReference>
<dbReference type="SUPFAM" id="SSF50104">
    <property type="entry name" value="Translation proteins SH3-like domain"/>
    <property type="match status" value="1"/>
</dbReference>
<keyword evidence="7" id="KW-1185">Reference proteome</keyword>
<comment type="function">
    <text evidence="4">Located at the polypeptide exit tunnel on the outside of the subunit.</text>
</comment>
<dbReference type="GeneID" id="36831900"/>
<dbReference type="InterPro" id="IPR008991">
    <property type="entry name" value="Translation_prot_SH3-like_sf"/>
</dbReference>
<feature type="domain" description="KOW" evidence="5">
    <location>
        <begin position="43"/>
        <end position="70"/>
    </location>
</feature>
<dbReference type="GO" id="GO:0003735">
    <property type="term" value="F:structural constituent of ribosome"/>
    <property type="evidence" value="ECO:0007669"/>
    <property type="project" value="UniProtKB-UniRule"/>
</dbReference>
<dbReference type="Pfam" id="PF00467">
    <property type="entry name" value="KOW"/>
    <property type="match status" value="1"/>
</dbReference>
<comment type="similarity">
    <text evidence="1 4">Belongs to the universal ribosomal protein uL24 family.</text>
</comment>
<dbReference type="HAMAP" id="MF_01326_A">
    <property type="entry name" value="Ribosomal_uL24_A"/>
    <property type="match status" value="1"/>
</dbReference>
<gene>
    <name evidence="4" type="primary">rpl24</name>
    <name evidence="6" type="ORF">DFR85_07050</name>
</gene>
<dbReference type="InterPro" id="IPR005824">
    <property type="entry name" value="KOW"/>
</dbReference>
<dbReference type="InterPro" id="IPR014722">
    <property type="entry name" value="Rib_uL2_dom2"/>
</dbReference>
<evidence type="ECO:0000313" key="7">
    <source>
        <dbReference type="Proteomes" id="UP000248044"/>
    </source>
</evidence>
<dbReference type="KEGG" id="abri:DFR85_07050"/>
<keyword evidence="4" id="KW-0699">rRNA-binding</keyword>